<comment type="caution">
    <text evidence="8">The sequence shown here is derived from an EMBL/GenBank/DDBJ whole genome shotgun (WGS) entry which is preliminary data.</text>
</comment>
<evidence type="ECO:0000256" key="6">
    <source>
        <dbReference type="ARBA" id="ARBA00022691"/>
    </source>
</evidence>
<dbReference type="NCBIfam" id="TIGR00080">
    <property type="entry name" value="pimt"/>
    <property type="match status" value="1"/>
</dbReference>
<dbReference type="GO" id="GO:0032259">
    <property type="term" value="P:methylation"/>
    <property type="evidence" value="ECO:0007669"/>
    <property type="project" value="UniProtKB-KW"/>
</dbReference>
<organism evidence="8 9">
    <name type="scientific">Membranihabitans marinus</name>
    <dbReference type="NCBI Taxonomy" id="1227546"/>
    <lineage>
        <taxon>Bacteria</taxon>
        <taxon>Pseudomonadati</taxon>
        <taxon>Bacteroidota</taxon>
        <taxon>Saprospiria</taxon>
        <taxon>Saprospirales</taxon>
        <taxon>Saprospiraceae</taxon>
        <taxon>Membranihabitans</taxon>
    </lineage>
</organism>
<keyword evidence="9" id="KW-1185">Reference proteome</keyword>
<dbReference type="PROSITE" id="PS01279">
    <property type="entry name" value="PCMT"/>
    <property type="match status" value="1"/>
</dbReference>
<dbReference type="PANTHER" id="PTHR11579">
    <property type="entry name" value="PROTEIN-L-ISOASPARTATE O-METHYLTRANSFERASE"/>
    <property type="match status" value="1"/>
</dbReference>
<evidence type="ECO:0000256" key="4">
    <source>
        <dbReference type="ARBA" id="ARBA00022603"/>
    </source>
</evidence>
<comment type="function">
    <text evidence="7">Catalyzes the methyl esterification of L-isoaspartyl residues in peptides and proteins that result from spontaneous decomposition of normal L-aspartyl and L-asparaginyl residues. It plays a role in the repair and/or degradation of damaged proteins.</text>
</comment>
<dbReference type="InterPro" id="IPR029063">
    <property type="entry name" value="SAM-dependent_MTases_sf"/>
</dbReference>
<evidence type="ECO:0000313" key="8">
    <source>
        <dbReference type="EMBL" id="MBY5958711.1"/>
    </source>
</evidence>
<dbReference type="Pfam" id="PF01135">
    <property type="entry name" value="PCMT"/>
    <property type="match status" value="1"/>
</dbReference>
<comment type="catalytic activity">
    <reaction evidence="7">
        <text>[protein]-L-isoaspartate + S-adenosyl-L-methionine = [protein]-L-isoaspartate alpha-methyl ester + S-adenosyl-L-homocysteine</text>
        <dbReference type="Rhea" id="RHEA:12705"/>
        <dbReference type="Rhea" id="RHEA-COMP:12143"/>
        <dbReference type="Rhea" id="RHEA-COMP:12144"/>
        <dbReference type="ChEBI" id="CHEBI:57856"/>
        <dbReference type="ChEBI" id="CHEBI:59789"/>
        <dbReference type="ChEBI" id="CHEBI:90596"/>
        <dbReference type="ChEBI" id="CHEBI:90598"/>
        <dbReference type="EC" id="2.1.1.77"/>
    </reaction>
</comment>
<comment type="subcellular location">
    <subcellularLocation>
        <location evidence="1 7">Cytoplasm</location>
    </subcellularLocation>
</comment>
<evidence type="ECO:0000256" key="1">
    <source>
        <dbReference type="ARBA" id="ARBA00004496"/>
    </source>
</evidence>
<dbReference type="HAMAP" id="MF_00090">
    <property type="entry name" value="PIMT"/>
    <property type="match status" value="1"/>
</dbReference>
<proteinExistence type="inferred from homology"/>
<dbReference type="PANTHER" id="PTHR11579:SF0">
    <property type="entry name" value="PROTEIN-L-ISOASPARTATE(D-ASPARTATE) O-METHYLTRANSFERASE"/>
    <property type="match status" value="1"/>
</dbReference>
<dbReference type="GO" id="GO:0005737">
    <property type="term" value="C:cytoplasm"/>
    <property type="evidence" value="ECO:0007669"/>
    <property type="project" value="UniProtKB-SubCell"/>
</dbReference>
<dbReference type="Proteomes" id="UP000753961">
    <property type="component" value="Unassembled WGS sequence"/>
</dbReference>
<dbReference type="AlphaFoldDB" id="A0A953HXZ1"/>
<keyword evidence="6 7" id="KW-0949">S-adenosyl-L-methionine</keyword>
<gene>
    <name evidence="7" type="primary">pcm</name>
    <name evidence="8" type="ORF">KUV50_11235</name>
</gene>
<comment type="similarity">
    <text evidence="2 7">Belongs to the methyltransferase superfamily. L-isoaspartyl/D-aspartyl protein methyltransferase family.</text>
</comment>
<dbReference type="SUPFAM" id="SSF53335">
    <property type="entry name" value="S-adenosyl-L-methionine-dependent methyltransferases"/>
    <property type="match status" value="1"/>
</dbReference>
<reference evidence="8" key="1">
    <citation type="submission" date="2021-06" db="EMBL/GenBank/DDBJ databases">
        <title>44 bacteria genomes isolated from Dapeng, Shenzhen.</title>
        <authorList>
            <person name="Zheng W."/>
            <person name="Yu S."/>
            <person name="Huang Y."/>
        </authorList>
    </citation>
    <scope>NUCLEOTIDE SEQUENCE</scope>
    <source>
        <strain evidence="8">DP5N28-2</strain>
    </source>
</reference>
<dbReference type="GO" id="GO:0030091">
    <property type="term" value="P:protein repair"/>
    <property type="evidence" value="ECO:0007669"/>
    <property type="project" value="UniProtKB-UniRule"/>
</dbReference>
<evidence type="ECO:0000256" key="3">
    <source>
        <dbReference type="ARBA" id="ARBA00022490"/>
    </source>
</evidence>
<evidence type="ECO:0000256" key="5">
    <source>
        <dbReference type="ARBA" id="ARBA00022679"/>
    </source>
</evidence>
<keyword evidence="4 7" id="KW-0489">Methyltransferase</keyword>
<accession>A0A953HXZ1</accession>
<dbReference type="Gene3D" id="3.40.50.150">
    <property type="entry name" value="Vaccinia Virus protein VP39"/>
    <property type="match status" value="1"/>
</dbReference>
<dbReference type="InterPro" id="IPR000682">
    <property type="entry name" value="PCMT"/>
</dbReference>
<protein>
    <recommendedName>
        <fullName evidence="7">Protein-L-isoaspartate O-methyltransferase</fullName>
        <ecNumber evidence="7">2.1.1.77</ecNumber>
    </recommendedName>
    <alternativeName>
        <fullName evidence="7">L-isoaspartyl protein carboxyl methyltransferase</fullName>
    </alternativeName>
    <alternativeName>
        <fullName evidence="7">Protein L-isoaspartyl methyltransferase</fullName>
    </alternativeName>
    <alternativeName>
        <fullName evidence="7">Protein-beta-aspartate methyltransferase</fullName>
        <shortName evidence="7">PIMT</shortName>
    </alternativeName>
</protein>
<evidence type="ECO:0000313" key="9">
    <source>
        <dbReference type="Proteomes" id="UP000753961"/>
    </source>
</evidence>
<dbReference type="EC" id="2.1.1.77" evidence="7"/>
<dbReference type="GO" id="GO:0004719">
    <property type="term" value="F:protein-L-isoaspartate (D-aspartate) O-methyltransferase activity"/>
    <property type="evidence" value="ECO:0007669"/>
    <property type="project" value="UniProtKB-UniRule"/>
</dbReference>
<name>A0A953HXZ1_9BACT</name>
<dbReference type="EMBL" id="JAHVHU010000010">
    <property type="protein sequence ID" value="MBY5958711.1"/>
    <property type="molecule type" value="Genomic_DNA"/>
</dbReference>
<sequence length="222" mass="25522">MSKYKDTYRHRGMRRQLIKKLRRKGIDNEKLLEVMGALPRHYFFDTGFDDWAYKDVAFPIGEEQTISQPYTVAYQTNLLEITEGDKILEVGMGSGYQAAILHDMGAAVYTIERHESLYLRTTRLLKELDYDHIHTFLGDGFQGLPHLAPFDKILITAAPDKMPVELQNQLSVGGFMVFPLGGQHESQQMIRLTKTDGDPVIERFDYFRFVPMVRGVNKAESE</sequence>
<keyword evidence="5 7" id="KW-0808">Transferase</keyword>
<evidence type="ECO:0000256" key="7">
    <source>
        <dbReference type="HAMAP-Rule" id="MF_00090"/>
    </source>
</evidence>
<evidence type="ECO:0000256" key="2">
    <source>
        <dbReference type="ARBA" id="ARBA00005369"/>
    </source>
</evidence>
<feature type="active site" evidence="7">
    <location>
        <position position="67"/>
    </location>
</feature>
<dbReference type="FunFam" id="3.40.50.150:FF:000010">
    <property type="entry name" value="Protein-L-isoaspartate O-methyltransferase"/>
    <property type="match status" value="1"/>
</dbReference>
<keyword evidence="3 7" id="KW-0963">Cytoplasm</keyword>
<dbReference type="RefSeq" id="WP_222580251.1">
    <property type="nucleotide sequence ID" value="NZ_JAHVHU010000010.1"/>
</dbReference>
<dbReference type="NCBIfam" id="NF001453">
    <property type="entry name" value="PRK00312.1"/>
    <property type="match status" value="1"/>
</dbReference>